<reference evidence="3" key="1">
    <citation type="submission" date="2018-11" db="EMBL/GenBank/DDBJ databases">
        <authorList>
            <consortium name="Genoscope - CEA"/>
            <person name="William W."/>
        </authorList>
    </citation>
    <scope>NUCLEOTIDE SEQUENCE</scope>
</reference>
<evidence type="ECO:0000256" key="1">
    <source>
        <dbReference type="SAM" id="Phobius"/>
    </source>
</evidence>
<evidence type="ECO:0000313" key="3">
    <source>
        <dbReference type="EMBL" id="VDC82961.1"/>
    </source>
</evidence>
<evidence type="ECO:0000313" key="2">
    <source>
        <dbReference type="EMBL" id="CAG7883794.1"/>
    </source>
</evidence>
<keyword evidence="1" id="KW-1133">Transmembrane helix</keyword>
<organism evidence="3">
    <name type="scientific">Brassica campestris</name>
    <name type="common">Field mustard</name>
    <dbReference type="NCBI Taxonomy" id="3711"/>
    <lineage>
        <taxon>Eukaryota</taxon>
        <taxon>Viridiplantae</taxon>
        <taxon>Streptophyta</taxon>
        <taxon>Embryophyta</taxon>
        <taxon>Tracheophyta</taxon>
        <taxon>Spermatophyta</taxon>
        <taxon>Magnoliopsida</taxon>
        <taxon>eudicotyledons</taxon>
        <taxon>Gunneridae</taxon>
        <taxon>Pentapetalae</taxon>
        <taxon>rosids</taxon>
        <taxon>malvids</taxon>
        <taxon>Brassicales</taxon>
        <taxon>Brassicaceae</taxon>
        <taxon>Brassiceae</taxon>
        <taxon>Brassica</taxon>
    </lineage>
</organism>
<protein>
    <submittedName>
        <fullName evidence="2">Uncharacterized protein</fullName>
    </submittedName>
</protein>
<dbReference type="Proteomes" id="UP000694005">
    <property type="component" value="Chromosome A03"/>
</dbReference>
<keyword evidence="1" id="KW-0472">Membrane</keyword>
<feature type="transmembrane region" description="Helical" evidence="1">
    <location>
        <begin position="12"/>
        <end position="32"/>
    </location>
</feature>
<dbReference type="EMBL" id="LR031572">
    <property type="protein sequence ID" value="VDC82961.1"/>
    <property type="molecule type" value="Genomic_DNA"/>
</dbReference>
<dbReference type="AlphaFoldDB" id="A0A3P6AFG7"/>
<dbReference type="Gramene" id="A03p51370.2_BraZ1">
    <property type="protein sequence ID" value="A03p51370.2_BraZ1.CDS.1"/>
    <property type="gene ID" value="A03g51370.2_BraZ1"/>
</dbReference>
<sequence>MSNVKFRHFHHSILLFFSFKTNLIYNNMFFFYKRLMGTNMFFLLFR</sequence>
<proteinExistence type="predicted"/>
<accession>A0A3P6AFG7</accession>
<dbReference type="EMBL" id="LS974619">
    <property type="protein sequence ID" value="CAG7883794.1"/>
    <property type="molecule type" value="Genomic_DNA"/>
</dbReference>
<gene>
    <name evidence="3" type="ORF">BRAA03T14179Z</name>
    <name evidence="2" type="ORF">BRAPAZ1V2_A03P51370.2</name>
</gene>
<name>A0A3P6AFG7_BRACM</name>
<keyword evidence="1" id="KW-0812">Transmembrane</keyword>